<dbReference type="PANTHER" id="PTHR46825:SF9">
    <property type="entry name" value="BETA-LACTAMASE-RELATED DOMAIN-CONTAINING PROTEIN"/>
    <property type="match status" value="1"/>
</dbReference>
<dbReference type="STRING" id="991.IW20_09780"/>
<sequence length="351" mass="39652">MKKKLPFLPLALLLFFASNQTIFAQAKDNYTARIDSLIKTTSVRPFNGNILVSQNGKIKYSKAYGYSDFAKKTPLKLDDYFVILSNSKQITAVLVLQEVEKGKIVLNTPIKKYLPNLKQPWTSTVTVENLLNHTSGIVNFEKPTLFPAGTQFKYTDLNYILLGQIIERVTNKTYETVVNELFKKNKMKDSFFPNADNQKDVVNGLQYLKGNATKIIQGVIIPKEQVPAAGLVSTVKDLAIWNDLLHNGKLLNQATYGRMTTYTITNQHSVFGDKEIGYGYGIRVNDEAKIKEFGHTGIVPDQGFTSVNLYYPETKTSIIVLENQTFDNFDIAYYFEAEIRKIVLNSALLNK</sequence>
<name>A0A086AJA0_FLAHY</name>
<dbReference type="OrthoDB" id="9793489at2"/>
<dbReference type="InterPro" id="IPR012338">
    <property type="entry name" value="Beta-lactam/transpept-like"/>
</dbReference>
<proteinExistence type="predicted"/>
<dbReference type="EMBL" id="JPRM01000013">
    <property type="protein sequence ID" value="KFF16764.1"/>
    <property type="molecule type" value="Genomic_DNA"/>
</dbReference>
<accession>A0A086AJA0</accession>
<dbReference type="InterPro" id="IPR001466">
    <property type="entry name" value="Beta-lactam-related"/>
</dbReference>
<dbReference type="InterPro" id="IPR050491">
    <property type="entry name" value="AmpC-like"/>
</dbReference>
<dbReference type="EMBL" id="MUGY01000007">
    <property type="protein sequence ID" value="OXA95319.1"/>
    <property type="molecule type" value="Genomic_DNA"/>
</dbReference>
<dbReference type="Proteomes" id="UP000198424">
    <property type="component" value="Unassembled WGS sequence"/>
</dbReference>
<feature type="signal peptide" evidence="1">
    <location>
        <begin position="1"/>
        <end position="26"/>
    </location>
</feature>
<gene>
    <name evidence="4" type="ORF">B0A62_08395</name>
    <name evidence="3" type="ORF">IW20_09780</name>
</gene>
<evidence type="ECO:0000313" key="4">
    <source>
        <dbReference type="EMBL" id="OXA95319.1"/>
    </source>
</evidence>
<evidence type="ECO:0000313" key="6">
    <source>
        <dbReference type="Proteomes" id="UP000198424"/>
    </source>
</evidence>
<evidence type="ECO:0000313" key="5">
    <source>
        <dbReference type="Proteomes" id="UP000028712"/>
    </source>
</evidence>
<evidence type="ECO:0000313" key="3">
    <source>
        <dbReference type="EMBL" id="KFF16764.1"/>
    </source>
</evidence>
<dbReference type="Proteomes" id="UP000028712">
    <property type="component" value="Unassembled WGS sequence"/>
</dbReference>
<evidence type="ECO:0000259" key="2">
    <source>
        <dbReference type="Pfam" id="PF00144"/>
    </source>
</evidence>
<dbReference type="eggNOG" id="COG1680">
    <property type="taxonomic scope" value="Bacteria"/>
</dbReference>
<feature type="domain" description="Beta-lactamase-related" evidence="2">
    <location>
        <begin position="50"/>
        <end position="330"/>
    </location>
</feature>
<dbReference type="AlphaFoldDB" id="A0A086AJA0"/>
<protein>
    <recommendedName>
        <fullName evidence="2">Beta-lactamase-related domain-containing protein</fullName>
    </recommendedName>
</protein>
<comment type="caution">
    <text evidence="3">The sequence shown here is derived from an EMBL/GenBank/DDBJ whole genome shotgun (WGS) entry which is preliminary data.</text>
</comment>
<keyword evidence="1" id="KW-0732">Signal</keyword>
<evidence type="ECO:0000256" key="1">
    <source>
        <dbReference type="SAM" id="SignalP"/>
    </source>
</evidence>
<dbReference type="PANTHER" id="PTHR46825">
    <property type="entry name" value="D-ALANYL-D-ALANINE-CARBOXYPEPTIDASE/ENDOPEPTIDASE AMPH"/>
    <property type="match status" value="1"/>
</dbReference>
<dbReference type="RefSeq" id="WP_035621310.1">
    <property type="nucleotide sequence ID" value="NZ_JBEWQG010000039.1"/>
</dbReference>
<reference evidence="4 6" key="2">
    <citation type="submission" date="2016-11" db="EMBL/GenBank/DDBJ databases">
        <title>Whole genomes of Flavobacteriaceae.</title>
        <authorList>
            <person name="Stine C."/>
            <person name="Li C."/>
            <person name="Tadesse D."/>
        </authorList>
    </citation>
    <scope>NUCLEOTIDE SEQUENCE [LARGE SCALE GENOMIC DNA]</scope>
    <source>
        <strain evidence="4 6">ATCC 29551</strain>
    </source>
</reference>
<reference evidence="3 5" key="1">
    <citation type="submission" date="2014-07" db="EMBL/GenBank/DDBJ databases">
        <title>Genome of Flavobacterium hydatis DSM 2063.</title>
        <authorList>
            <person name="Pipes S.E."/>
            <person name="Stropko S.J."/>
            <person name="Newman J.D."/>
        </authorList>
    </citation>
    <scope>NUCLEOTIDE SEQUENCE [LARGE SCALE GENOMIC DNA]</scope>
    <source>
        <strain evidence="3 5">DSM 2063</strain>
    </source>
</reference>
<keyword evidence="6" id="KW-1185">Reference proteome</keyword>
<dbReference type="SUPFAM" id="SSF56601">
    <property type="entry name" value="beta-lactamase/transpeptidase-like"/>
    <property type="match status" value="1"/>
</dbReference>
<feature type="chain" id="PRO_5001802909" description="Beta-lactamase-related domain-containing protein" evidence="1">
    <location>
        <begin position="27"/>
        <end position="351"/>
    </location>
</feature>
<organism evidence="3 5">
    <name type="scientific">Flavobacterium hydatis</name>
    <name type="common">Cytophaga aquatilis</name>
    <dbReference type="NCBI Taxonomy" id="991"/>
    <lineage>
        <taxon>Bacteria</taxon>
        <taxon>Pseudomonadati</taxon>
        <taxon>Bacteroidota</taxon>
        <taxon>Flavobacteriia</taxon>
        <taxon>Flavobacteriales</taxon>
        <taxon>Flavobacteriaceae</taxon>
        <taxon>Flavobacterium</taxon>
    </lineage>
</organism>
<dbReference type="Pfam" id="PF00144">
    <property type="entry name" value="Beta-lactamase"/>
    <property type="match status" value="1"/>
</dbReference>
<dbReference type="Gene3D" id="3.40.710.10">
    <property type="entry name" value="DD-peptidase/beta-lactamase superfamily"/>
    <property type="match status" value="1"/>
</dbReference>